<organism evidence="2 3">
    <name type="scientific">Raphidocelis subcapitata</name>
    <dbReference type="NCBI Taxonomy" id="307507"/>
    <lineage>
        <taxon>Eukaryota</taxon>
        <taxon>Viridiplantae</taxon>
        <taxon>Chlorophyta</taxon>
        <taxon>core chlorophytes</taxon>
        <taxon>Chlorophyceae</taxon>
        <taxon>CS clade</taxon>
        <taxon>Sphaeropleales</taxon>
        <taxon>Selenastraceae</taxon>
        <taxon>Raphidocelis</taxon>
    </lineage>
</organism>
<dbReference type="PANTHER" id="PTHR42774">
    <property type="entry name" value="PHOSPHOTRANSFERASE SYSTEM TRANSPORT PROTEIN"/>
    <property type="match status" value="1"/>
</dbReference>
<dbReference type="InParanoid" id="A0A2V0NLZ4"/>
<dbReference type="FunCoup" id="A0A2V0NLZ4">
    <property type="interactions" value="302"/>
</dbReference>
<sequence length="303" mass="30233">MAPEEMAAPTIAAALDGAALAYFDGRLTEAALRLARAARAAGVPVLVEGERLRPGLDELLAEADYVEWTGEACLADAVLEVARRLPRARVVVTTRGTRGSVLLRRAAEGEQPVSDAPTSLEEVMGRLEQQLAASDAAAAASAPVDCVSASGVALRRGGVAGSGGALQLTFSGGRDAAAAARRAGAAAAKEAARNADTGNAAGYAAGQGAASSTAVEEPPLLAEVLLASAAALAKDYVADTTGAGDSFIGSLIYGLTTGLPLPRALQLAAVVAACKCTALGARPGLPRRGQLSADLLGVKGRGL</sequence>
<protein>
    <recommendedName>
        <fullName evidence="1">Carbohydrate kinase PfkB domain-containing protein</fullName>
    </recommendedName>
</protein>
<dbReference type="AlphaFoldDB" id="A0A2V0NLZ4"/>
<dbReference type="InterPro" id="IPR029056">
    <property type="entry name" value="Ribokinase-like"/>
</dbReference>
<proteinExistence type="predicted"/>
<keyword evidence="3" id="KW-1185">Reference proteome</keyword>
<gene>
    <name evidence="2" type="ORF">Rsub_01184</name>
</gene>
<accession>A0A2V0NLZ4</accession>
<reference evidence="2 3" key="1">
    <citation type="journal article" date="2018" name="Sci. Rep.">
        <title>Raphidocelis subcapitata (=Pseudokirchneriella subcapitata) provides an insight into genome evolution and environmental adaptations in the Sphaeropleales.</title>
        <authorList>
            <person name="Suzuki S."/>
            <person name="Yamaguchi H."/>
            <person name="Nakajima N."/>
            <person name="Kawachi M."/>
        </authorList>
    </citation>
    <scope>NUCLEOTIDE SEQUENCE [LARGE SCALE GENOMIC DNA]</scope>
    <source>
        <strain evidence="2 3">NIES-35</strain>
    </source>
</reference>
<evidence type="ECO:0000259" key="1">
    <source>
        <dbReference type="Pfam" id="PF00294"/>
    </source>
</evidence>
<feature type="domain" description="Carbohydrate kinase PfkB" evidence="1">
    <location>
        <begin position="230"/>
        <end position="286"/>
    </location>
</feature>
<dbReference type="Pfam" id="PF00294">
    <property type="entry name" value="PfkB"/>
    <property type="match status" value="1"/>
</dbReference>
<dbReference type="PANTHER" id="PTHR42774:SF3">
    <property type="entry name" value="KETOHEXOKINASE"/>
    <property type="match status" value="1"/>
</dbReference>
<dbReference type="InterPro" id="IPR052562">
    <property type="entry name" value="Ketohexokinase-related"/>
</dbReference>
<name>A0A2V0NLZ4_9CHLO</name>
<dbReference type="Proteomes" id="UP000247498">
    <property type="component" value="Unassembled WGS sequence"/>
</dbReference>
<evidence type="ECO:0000313" key="2">
    <source>
        <dbReference type="EMBL" id="GBF88471.1"/>
    </source>
</evidence>
<dbReference type="OrthoDB" id="204058at2759"/>
<dbReference type="STRING" id="307507.A0A2V0NLZ4"/>
<comment type="caution">
    <text evidence="2">The sequence shown here is derived from an EMBL/GenBank/DDBJ whole genome shotgun (WGS) entry which is preliminary data.</text>
</comment>
<dbReference type="EMBL" id="BDRX01000005">
    <property type="protein sequence ID" value="GBF88471.1"/>
    <property type="molecule type" value="Genomic_DNA"/>
</dbReference>
<dbReference type="Gene3D" id="3.40.1190.20">
    <property type="match status" value="2"/>
</dbReference>
<dbReference type="InterPro" id="IPR011611">
    <property type="entry name" value="PfkB_dom"/>
</dbReference>
<evidence type="ECO:0000313" key="3">
    <source>
        <dbReference type="Proteomes" id="UP000247498"/>
    </source>
</evidence>
<dbReference type="SUPFAM" id="SSF53613">
    <property type="entry name" value="Ribokinase-like"/>
    <property type="match status" value="1"/>
</dbReference>